<proteinExistence type="predicted"/>
<dbReference type="InterPro" id="IPR000156">
    <property type="entry name" value="Ran_bind_dom"/>
</dbReference>
<gene>
    <name evidence="5" type="ORF">BCR42DRAFT_488634</name>
</gene>
<dbReference type="PROSITE" id="PS50196">
    <property type="entry name" value="RANBD1"/>
    <property type="match status" value="1"/>
</dbReference>
<dbReference type="Proteomes" id="UP000193560">
    <property type="component" value="Unassembled WGS sequence"/>
</dbReference>
<dbReference type="Pfam" id="PF00638">
    <property type="entry name" value="Ran_BP1"/>
    <property type="match status" value="1"/>
</dbReference>
<feature type="compositionally biased region" description="Polar residues" evidence="3">
    <location>
        <begin position="164"/>
        <end position="188"/>
    </location>
</feature>
<feature type="compositionally biased region" description="Acidic residues" evidence="3">
    <location>
        <begin position="190"/>
        <end position="199"/>
    </location>
</feature>
<organism evidence="5 6">
    <name type="scientific">Absidia repens</name>
    <dbReference type="NCBI Taxonomy" id="90262"/>
    <lineage>
        <taxon>Eukaryota</taxon>
        <taxon>Fungi</taxon>
        <taxon>Fungi incertae sedis</taxon>
        <taxon>Mucoromycota</taxon>
        <taxon>Mucoromycotina</taxon>
        <taxon>Mucoromycetes</taxon>
        <taxon>Mucorales</taxon>
        <taxon>Cunninghamellaceae</taxon>
        <taxon>Absidia</taxon>
    </lineage>
</organism>
<keyword evidence="6" id="KW-1185">Reference proteome</keyword>
<dbReference type="AlphaFoldDB" id="A0A1X2ISR0"/>
<sequence length="478" mass="51253">MSSPPDSLHDIEDAASKKRGRAQSVEPAPVPKDEAEVDKTPSVSAPKKTKREDECPNTNKSNSVSTIRRNMKDMSTTDKTVDALDESMVGDSQEPSNDDENFDHTMDTHIEEGSDTQSLEHGSQHNHSSQGHGDNDNTSQSSNTNTNSNIDSTVTTDSLDKGLDSNSKATGKSFSQFGSKTNGDTNDWSEFADENDDEEQNKVPTPKSQDEKPKYTFGSSSGFGTKGWASIHQGTPNTIQKPSSFSGTSGSTFGSSTSGLSGFSLSSPSSTSPATKAKPAFGAFANAPTSSPFALAAASGTTNALSSLPKANAPAALSPGGESTTSSVTSSDYPDGQSSHADDDHQDNGKHNGTETSAFGEGSKIKVPGVKQTEVKTGEEDEDTIYQTKAKLLVLDTTTNNWKERGAGTFRINVKEVEVTGQTTIQSRLVMRADSVYRLILNLLLFTEMKVFIMQDRLYVLLDSNQKQRKMEQAILNW</sequence>
<evidence type="ECO:0000256" key="1">
    <source>
        <dbReference type="ARBA" id="ARBA00004123"/>
    </source>
</evidence>
<feature type="domain" description="RanBD1" evidence="4">
    <location>
        <begin position="365"/>
        <end position="451"/>
    </location>
</feature>
<feature type="region of interest" description="Disordered" evidence="3">
    <location>
        <begin position="312"/>
        <end position="378"/>
    </location>
</feature>
<feature type="compositionally biased region" description="Basic and acidic residues" evidence="3">
    <location>
        <begin position="340"/>
        <end position="353"/>
    </location>
</feature>
<dbReference type="SMART" id="SM00160">
    <property type="entry name" value="RanBD"/>
    <property type="match status" value="1"/>
</dbReference>
<dbReference type="Gene3D" id="2.30.29.30">
    <property type="entry name" value="Pleckstrin-homology domain (PH domain)/Phosphotyrosine-binding domain (PTB)"/>
    <property type="match status" value="1"/>
</dbReference>
<feature type="compositionally biased region" description="Low complexity" evidence="3">
    <location>
        <begin position="125"/>
        <end position="157"/>
    </location>
</feature>
<feature type="compositionally biased region" description="Basic and acidic residues" evidence="3">
    <location>
        <begin position="7"/>
        <end position="16"/>
    </location>
</feature>
<accession>A0A1X2ISR0</accession>
<evidence type="ECO:0000259" key="4">
    <source>
        <dbReference type="PROSITE" id="PS50196"/>
    </source>
</evidence>
<dbReference type="PANTHER" id="PTHR23138">
    <property type="entry name" value="RAN BINDING PROTEIN"/>
    <property type="match status" value="1"/>
</dbReference>
<feature type="compositionally biased region" description="Low complexity" evidence="3">
    <location>
        <begin position="242"/>
        <end position="273"/>
    </location>
</feature>
<feature type="compositionally biased region" description="Basic and acidic residues" evidence="3">
    <location>
        <begin position="70"/>
        <end position="82"/>
    </location>
</feature>
<name>A0A1X2ISR0_9FUNG</name>
<dbReference type="InterPro" id="IPR011993">
    <property type="entry name" value="PH-like_dom_sf"/>
</dbReference>
<feature type="compositionally biased region" description="Polar residues" evidence="3">
    <location>
        <begin position="232"/>
        <end position="241"/>
    </location>
</feature>
<evidence type="ECO:0000256" key="2">
    <source>
        <dbReference type="ARBA" id="ARBA00023242"/>
    </source>
</evidence>
<dbReference type="GO" id="GO:0005634">
    <property type="term" value="C:nucleus"/>
    <property type="evidence" value="ECO:0007669"/>
    <property type="project" value="UniProtKB-SubCell"/>
</dbReference>
<dbReference type="SUPFAM" id="SSF50729">
    <property type="entry name" value="PH domain-like"/>
    <property type="match status" value="1"/>
</dbReference>
<dbReference type="STRING" id="90262.A0A1X2ISR0"/>
<evidence type="ECO:0000313" key="6">
    <source>
        <dbReference type="Proteomes" id="UP000193560"/>
    </source>
</evidence>
<evidence type="ECO:0000256" key="3">
    <source>
        <dbReference type="SAM" id="MobiDB-lite"/>
    </source>
</evidence>
<dbReference type="InterPro" id="IPR045255">
    <property type="entry name" value="RanBP1-like"/>
</dbReference>
<reference evidence="5 6" key="1">
    <citation type="submission" date="2016-07" db="EMBL/GenBank/DDBJ databases">
        <title>Pervasive Adenine N6-methylation of Active Genes in Fungi.</title>
        <authorList>
            <consortium name="DOE Joint Genome Institute"/>
            <person name="Mondo S.J."/>
            <person name="Dannebaum R.O."/>
            <person name="Kuo R.C."/>
            <person name="Labutti K."/>
            <person name="Haridas S."/>
            <person name="Kuo A."/>
            <person name="Salamov A."/>
            <person name="Ahrendt S.R."/>
            <person name="Lipzen A."/>
            <person name="Sullivan W."/>
            <person name="Andreopoulos W.B."/>
            <person name="Clum A."/>
            <person name="Lindquist E."/>
            <person name="Daum C."/>
            <person name="Ramamoorthy G.K."/>
            <person name="Gryganskyi A."/>
            <person name="Culley D."/>
            <person name="Magnuson J.K."/>
            <person name="James T.Y."/>
            <person name="O'Malley M.A."/>
            <person name="Stajich J.E."/>
            <person name="Spatafora J.W."/>
            <person name="Visel A."/>
            <person name="Grigoriev I.V."/>
        </authorList>
    </citation>
    <scope>NUCLEOTIDE SEQUENCE [LARGE SCALE GENOMIC DNA]</scope>
    <source>
        <strain evidence="5 6">NRRL 1336</strain>
    </source>
</reference>
<dbReference type="PANTHER" id="PTHR23138:SF142">
    <property type="entry name" value="RAN-BINDING PROTEIN 3B-RELATED"/>
    <property type="match status" value="1"/>
</dbReference>
<feature type="compositionally biased region" description="Basic and acidic residues" evidence="3">
    <location>
        <begin position="102"/>
        <end position="112"/>
    </location>
</feature>
<dbReference type="EMBL" id="MCGE01000005">
    <property type="protein sequence ID" value="ORZ21578.1"/>
    <property type="molecule type" value="Genomic_DNA"/>
</dbReference>
<keyword evidence="2" id="KW-0539">Nucleus</keyword>
<feature type="region of interest" description="Disordered" evidence="3">
    <location>
        <begin position="1"/>
        <end position="277"/>
    </location>
</feature>
<protein>
    <recommendedName>
        <fullName evidence="4">RanBD1 domain-containing protein</fullName>
    </recommendedName>
</protein>
<feature type="compositionally biased region" description="Polar residues" evidence="3">
    <location>
        <begin position="56"/>
        <end position="69"/>
    </location>
</feature>
<dbReference type="OrthoDB" id="185618at2759"/>
<evidence type="ECO:0000313" key="5">
    <source>
        <dbReference type="EMBL" id="ORZ21578.1"/>
    </source>
</evidence>
<comment type="subcellular location">
    <subcellularLocation>
        <location evidence="1">Nucleus</location>
    </subcellularLocation>
</comment>
<comment type="caution">
    <text evidence="5">The sequence shown here is derived from an EMBL/GenBank/DDBJ whole genome shotgun (WGS) entry which is preliminary data.</text>
</comment>